<accession>A0AAV8VAK4</accession>
<comment type="caution">
    <text evidence="1">The sequence shown here is derived from an EMBL/GenBank/DDBJ whole genome shotgun (WGS) entry which is preliminary data.</text>
</comment>
<keyword evidence="2" id="KW-1185">Reference proteome</keyword>
<proteinExistence type="predicted"/>
<sequence length="68" mass="8221">MILYRTQFPSRCLVFKDIEKNVVLNQYIQQPVSFKGNVIENITRLLYTRKPTFLADNLEEDRHESWFN</sequence>
<dbReference type="EMBL" id="JANEYG010000220">
    <property type="protein sequence ID" value="KAJ8911060.1"/>
    <property type="molecule type" value="Genomic_DNA"/>
</dbReference>
<evidence type="ECO:0000313" key="2">
    <source>
        <dbReference type="Proteomes" id="UP001159042"/>
    </source>
</evidence>
<dbReference type="Proteomes" id="UP001159042">
    <property type="component" value="Unassembled WGS sequence"/>
</dbReference>
<evidence type="ECO:0000313" key="1">
    <source>
        <dbReference type="EMBL" id="KAJ8911060.1"/>
    </source>
</evidence>
<organism evidence="1 2">
    <name type="scientific">Exocentrus adspersus</name>
    <dbReference type="NCBI Taxonomy" id="1586481"/>
    <lineage>
        <taxon>Eukaryota</taxon>
        <taxon>Metazoa</taxon>
        <taxon>Ecdysozoa</taxon>
        <taxon>Arthropoda</taxon>
        <taxon>Hexapoda</taxon>
        <taxon>Insecta</taxon>
        <taxon>Pterygota</taxon>
        <taxon>Neoptera</taxon>
        <taxon>Endopterygota</taxon>
        <taxon>Coleoptera</taxon>
        <taxon>Polyphaga</taxon>
        <taxon>Cucujiformia</taxon>
        <taxon>Chrysomeloidea</taxon>
        <taxon>Cerambycidae</taxon>
        <taxon>Lamiinae</taxon>
        <taxon>Acanthocinini</taxon>
        <taxon>Exocentrus</taxon>
    </lineage>
</organism>
<protein>
    <submittedName>
        <fullName evidence="1">Uncharacterized protein</fullName>
    </submittedName>
</protein>
<reference evidence="1 2" key="1">
    <citation type="journal article" date="2023" name="Insect Mol. Biol.">
        <title>Genome sequencing provides insights into the evolution of gene families encoding plant cell wall-degrading enzymes in longhorned beetles.</title>
        <authorList>
            <person name="Shin N.R."/>
            <person name="Okamura Y."/>
            <person name="Kirsch R."/>
            <person name="Pauchet Y."/>
        </authorList>
    </citation>
    <scope>NUCLEOTIDE SEQUENCE [LARGE SCALE GENOMIC DNA]</scope>
    <source>
        <strain evidence="1">EAD_L_NR</strain>
    </source>
</reference>
<gene>
    <name evidence="1" type="ORF">NQ315_015114</name>
</gene>
<dbReference type="AlphaFoldDB" id="A0AAV8VAK4"/>
<name>A0AAV8VAK4_9CUCU</name>